<dbReference type="SUPFAM" id="SSF53067">
    <property type="entry name" value="Actin-like ATPase domain"/>
    <property type="match status" value="2"/>
</dbReference>
<evidence type="ECO:0000313" key="13">
    <source>
        <dbReference type="Proteomes" id="UP000789595"/>
    </source>
</evidence>
<dbReference type="GO" id="GO:0005524">
    <property type="term" value="F:ATP binding"/>
    <property type="evidence" value="ECO:0007669"/>
    <property type="project" value="UniProtKB-KW"/>
</dbReference>
<keyword evidence="6 9" id="KW-0418">Kinase</keyword>
<proteinExistence type="inferred from homology"/>
<dbReference type="UniPathway" id="UPA00618">
    <property type="reaction ID" value="UER00672"/>
</dbReference>
<comment type="caution">
    <text evidence="12">The sequence shown here is derived from an EMBL/GenBank/DDBJ whole genome shotgun (WGS) entry which is preliminary data.</text>
</comment>
<evidence type="ECO:0000313" key="12">
    <source>
        <dbReference type="EMBL" id="CAH0363785.1"/>
    </source>
</evidence>
<keyword evidence="13" id="KW-1185">Reference proteome</keyword>
<dbReference type="InterPro" id="IPR043129">
    <property type="entry name" value="ATPase_NBD"/>
</dbReference>
<evidence type="ECO:0000256" key="1">
    <source>
        <dbReference type="ARBA" id="ARBA00005190"/>
    </source>
</evidence>
<gene>
    <name evidence="12" type="ORF">PECAL_1P01190</name>
</gene>
<evidence type="ECO:0000256" key="2">
    <source>
        <dbReference type="ARBA" id="ARBA00009156"/>
    </source>
</evidence>
<dbReference type="PROSITE" id="PS00933">
    <property type="entry name" value="FGGY_KINASES_1"/>
    <property type="match status" value="1"/>
</dbReference>
<keyword evidence="4 9" id="KW-0808">Transferase</keyword>
<evidence type="ECO:0000259" key="11">
    <source>
        <dbReference type="Pfam" id="PF02782"/>
    </source>
</evidence>
<dbReference type="NCBIfam" id="NF000756">
    <property type="entry name" value="PRK00047.1"/>
    <property type="match status" value="1"/>
</dbReference>
<dbReference type="InterPro" id="IPR000577">
    <property type="entry name" value="Carb_kinase_FGGY"/>
</dbReference>
<sequence>MLVARALRPTTRRLRALSYLASIDQGTSSSRVILYDAETLEPVASHQVELQSATSTPEPGWSQMDPAAILKSVDQAAAGALDKANASAKDVVGVGITNQRESTVCWDSRSGDALYDCILWHDARTRDVSQSVQDKLGGIDALRGVTGLPISTYFSGVKLKWLLDEVPSIRNALEQGSLRFGTVDTWLMHHLTGNHITDFTNASRTLMMDLASGEWDAGCIDALGLPPSMMPRLPEIRGCAETLGVIDKGPLQGCAITGVLGDQMAATVGQRCFAVGDAKITYGTGAFLLTNAGDSPVPSKHGLLSTALYDFGGKKTYALEGAVACCAVGLNWFRDSLGMVATAPELSDLASSVESTEGAYFVSAFSGLLAPRWRDDARAALVGLTLAHDRRHVARAVLEGVALQCNDVIAAMAEDTANEAATLYVDGGVAQSDVLLQMQADCAGIEVARPSDVETTALGAAVAAGLGSGVFGSLEAVPIDTGGTTRFAPSISSEARAAKLESWRAAVEATYGWADRV</sequence>
<feature type="domain" description="Carbohydrate kinase FGGY N-terminal" evidence="10">
    <location>
        <begin position="19"/>
        <end position="269"/>
    </location>
</feature>
<evidence type="ECO:0000256" key="3">
    <source>
        <dbReference type="ARBA" id="ARBA00012099"/>
    </source>
</evidence>
<dbReference type="GO" id="GO:0019563">
    <property type="term" value="P:glycerol catabolic process"/>
    <property type="evidence" value="ECO:0007669"/>
    <property type="project" value="UniProtKB-UniPathway"/>
</dbReference>
<dbReference type="GO" id="GO:0046167">
    <property type="term" value="P:glycerol-3-phosphate biosynthetic process"/>
    <property type="evidence" value="ECO:0007669"/>
    <property type="project" value="TreeGrafter"/>
</dbReference>
<dbReference type="EC" id="2.7.1.30" evidence="3"/>
<name>A0A8J2S597_9STRA</name>
<dbReference type="PROSITE" id="PS00445">
    <property type="entry name" value="FGGY_KINASES_2"/>
    <property type="match status" value="1"/>
</dbReference>
<dbReference type="EMBL" id="CAKKNE010000001">
    <property type="protein sequence ID" value="CAH0363785.1"/>
    <property type="molecule type" value="Genomic_DNA"/>
</dbReference>
<comment type="similarity">
    <text evidence="2 9">Belongs to the FGGY kinase family.</text>
</comment>
<organism evidence="12 13">
    <name type="scientific">Pelagomonas calceolata</name>
    <dbReference type="NCBI Taxonomy" id="35677"/>
    <lineage>
        <taxon>Eukaryota</taxon>
        <taxon>Sar</taxon>
        <taxon>Stramenopiles</taxon>
        <taxon>Ochrophyta</taxon>
        <taxon>Pelagophyceae</taxon>
        <taxon>Pelagomonadales</taxon>
        <taxon>Pelagomonadaceae</taxon>
        <taxon>Pelagomonas</taxon>
    </lineage>
</organism>
<dbReference type="AlphaFoldDB" id="A0A8J2S597"/>
<keyword evidence="7" id="KW-0067">ATP-binding</keyword>
<keyword evidence="5" id="KW-0547">Nucleotide-binding</keyword>
<dbReference type="GO" id="GO:0004370">
    <property type="term" value="F:glycerol kinase activity"/>
    <property type="evidence" value="ECO:0007669"/>
    <property type="project" value="UniProtKB-EC"/>
</dbReference>
<evidence type="ECO:0000259" key="10">
    <source>
        <dbReference type="Pfam" id="PF00370"/>
    </source>
</evidence>
<accession>A0A8J2S597</accession>
<comment type="pathway">
    <text evidence="1">Polyol metabolism; glycerol degradation via glycerol kinase pathway; sn-glycerol 3-phosphate from glycerol: step 1/1.</text>
</comment>
<protein>
    <recommendedName>
        <fullName evidence="3">glycerol kinase</fullName>
        <ecNumber evidence="3">2.7.1.30</ecNumber>
    </recommendedName>
    <alternativeName>
        <fullName evidence="8">ATP:glycerol 3-phosphotransferase</fullName>
    </alternativeName>
</protein>
<evidence type="ECO:0000256" key="8">
    <source>
        <dbReference type="ARBA" id="ARBA00043149"/>
    </source>
</evidence>
<dbReference type="PANTHER" id="PTHR10196">
    <property type="entry name" value="SUGAR KINASE"/>
    <property type="match status" value="1"/>
</dbReference>
<reference evidence="12" key="1">
    <citation type="submission" date="2021-11" db="EMBL/GenBank/DDBJ databases">
        <authorList>
            <consortium name="Genoscope - CEA"/>
            <person name="William W."/>
        </authorList>
    </citation>
    <scope>NUCLEOTIDE SEQUENCE</scope>
</reference>
<dbReference type="PANTHER" id="PTHR10196:SF69">
    <property type="entry name" value="GLYCEROL KINASE"/>
    <property type="match status" value="1"/>
</dbReference>
<evidence type="ECO:0000256" key="9">
    <source>
        <dbReference type="RuleBase" id="RU003733"/>
    </source>
</evidence>
<dbReference type="InterPro" id="IPR018485">
    <property type="entry name" value="FGGY_C"/>
</dbReference>
<dbReference type="Gene3D" id="3.30.420.40">
    <property type="match status" value="2"/>
</dbReference>
<evidence type="ECO:0000256" key="6">
    <source>
        <dbReference type="ARBA" id="ARBA00022777"/>
    </source>
</evidence>
<dbReference type="Pfam" id="PF02782">
    <property type="entry name" value="FGGY_C"/>
    <property type="match status" value="1"/>
</dbReference>
<dbReference type="OrthoDB" id="5422795at2759"/>
<dbReference type="InterPro" id="IPR018484">
    <property type="entry name" value="FGGY_N"/>
</dbReference>
<evidence type="ECO:0000256" key="7">
    <source>
        <dbReference type="ARBA" id="ARBA00022840"/>
    </source>
</evidence>
<evidence type="ECO:0000256" key="5">
    <source>
        <dbReference type="ARBA" id="ARBA00022741"/>
    </source>
</evidence>
<dbReference type="GO" id="GO:0006641">
    <property type="term" value="P:triglyceride metabolic process"/>
    <property type="evidence" value="ECO:0007669"/>
    <property type="project" value="TreeGrafter"/>
</dbReference>
<dbReference type="Proteomes" id="UP000789595">
    <property type="component" value="Unassembled WGS sequence"/>
</dbReference>
<dbReference type="PIRSF" id="PIRSF000538">
    <property type="entry name" value="GlpK"/>
    <property type="match status" value="1"/>
</dbReference>
<evidence type="ECO:0000256" key="4">
    <source>
        <dbReference type="ARBA" id="ARBA00022679"/>
    </source>
</evidence>
<dbReference type="InterPro" id="IPR018483">
    <property type="entry name" value="Carb_kinase_FGGY_CS"/>
</dbReference>
<dbReference type="GO" id="GO:0005739">
    <property type="term" value="C:mitochondrion"/>
    <property type="evidence" value="ECO:0007669"/>
    <property type="project" value="TreeGrafter"/>
</dbReference>
<feature type="domain" description="Carbohydrate kinase FGGY C-terminal" evidence="11">
    <location>
        <begin position="278"/>
        <end position="465"/>
    </location>
</feature>
<dbReference type="Pfam" id="PF00370">
    <property type="entry name" value="FGGY_N"/>
    <property type="match status" value="1"/>
</dbReference>